<dbReference type="CDD" id="cd04740">
    <property type="entry name" value="DHOD_1B_like"/>
    <property type="match status" value="1"/>
</dbReference>
<keyword evidence="8 9" id="KW-0560">Oxidoreductase</keyword>
<comment type="subcellular location">
    <subcellularLocation>
        <location evidence="1 9">Cytoplasm</location>
    </subcellularLocation>
</comment>
<dbReference type="GO" id="GO:0005737">
    <property type="term" value="C:cytoplasm"/>
    <property type="evidence" value="ECO:0007669"/>
    <property type="project" value="UniProtKB-SubCell"/>
</dbReference>
<dbReference type="InterPro" id="IPR024920">
    <property type="entry name" value="Dihydroorotate_DH_1"/>
</dbReference>
<dbReference type="Proteomes" id="UP000177025">
    <property type="component" value="Unassembled WGS sequence"/>
</dbReference>
<feature type="binding site" evidence="9">
    <location>
        <begin position="63"/>
        <end position="67"/>
    </location>
    <ligand>
        <name>substrate</name>
    </ligand>
</feature>
<dbReference type="GO" id="GO:0044205">
    <property type="term" value="P:'de novo' UMP biosynthetic process"/>
    <property type="evidence" value="ECO:0007669"/>
    <property type="project" value="UniProtKB-UniRule"/>
</dbReference>
<dbReference type="PANTHER" id="PTHR48109">
    <property type="entry name" value="DIHYDROOROTATE DEHYDROGENASE (QUINONE), MITOCHONDRIAL-RELATED"/>
    <property type="match status" value="1"/>
</dbReference>
<evidence type="ECO:0000256" key="6">
    <source>
        <dbReference type="ARBA" id="ARBA00022643"/>
    </source>
</evidence>
<proteinExistence type="inferred from homology"/>
<dbReference type="EMBL" id="MEUM01000019">
    <property type="protein sequence ID" value="OGC43480.1"/>
    <property type="molecule type" value="Genomic_DNA"/>
</dbReference>
<feature type="binding site" evidence="9">
    <location>
        <position position="157"/>
    </location>
    <ligand>
        <name>FMN</name>
        <dbReference type="ChEBI" id="CHEBI:58210"/>
    </ligand>
</feature>
<name>A0A1F4UF86_UNCW3</name>
<evidence type="ECO:0000256" key="4">
    <source>
        <dbReference type="ARBA" id="ARBA00022490"/>
    </source>
</evidence>
<feature type="binding site" evidence="9">
    <location>
        <begin position="184"/>
        <end position="185"/>
    </location>
    <ligand>
        <name>substrate</name>
    </ligand>
</feature>
<feature type="binding site" evidence="9">
    <location>
        <position position="39"/>
    </location>
    <ligand>
        <name>substrate</name>
    </ligand>
</feature>
<feature type="binding site" evidence="9">
    <location>
        <position position="119"/>
    </location>
    <ligand>
        <name>substrate</name>
    </ligand>
</feature>
<feature type="binding site" evidence="9">
    <location>
        <position position="93"/>
    </location>
    <ligand>
        <name>FMN</name>
        <dbReference type="ChEBI" id="CHEBI:58210"/>
    </ligand>
</feature>
<dbReference type="NCBIfam" id="NF005574">
    <property type="entry name" value="PRK07259.1"/>
    <property type="match status" value="1"/>
</dbReference>
<dbReference type="NCBIfam" id="TIGR01037">
    <property type="entry name" value="pyrD_sub1_fam"/>
    <property type="match status" value="1"/>
</dbReference>
<evidence type="ECO:0000256" key="5">
    <source>
        <dbReference type="ARBA" id="ARBA00022630"/>
    </source>
</evidence>
<protein>
    <recommendedName>
        <fullName evidence="9">Dihydroorotate dehydrogenase</fullName>
        <shortName evidence="9">DHOD</shortName>
        <shortName evidence="9">DHODase</shortName>
        <shortName evidence="9">DHOdehase</shortName>
        <ecNumber evidence="9">1.3.-.-</ecNumber>
    </recommendedName>
</protein>
<sequence length="282" mass="30086">MIKLFGIPFKNPIFIASGVFGFGLDFKEVSNKVGALFTKGITLKPRPGNPPPRIVETAAGLINWVGLENPGVDIFCRDILPKVKKLKCRVFVNVAGFSINDFEKIVEKLADRIDGLEINVSCPNVKEGGVLFGQDPKIAAQVTGAVRKRTRLPVIVKLTPNFCDPLLIGKACIDAGADGLSLINTVFGQAYNAHTGERIISGGLSGPAIKPFALFCVNRVSVLGVPVIGIGGIETVADVREFLSAGASAVAIGSALLRDPYLPIRIIRELKVVSNISKNEKL</sequence>
<evidence type="ECO:0000256" key="2">
    <source>
        <dbReference type="ARBA" id="ARBA00004725"/>
    </source>
</evidence>
<dbReference type="Gene3D" id="3.20.20.70">
    <property type="entry name" value="Aldolase class I"/>
    <property type="match status" value="1"/>
</dbReference>
<comment type="caution">
    <text evidence="11">The sequence shown here is derived from an EMBL/GenBank/DDBJ whole genome shotgun (WGS) entry which is preliminary data.</text>
</comment>
<dbReference type="PIRSF" id="PIRSF000164">
    <property type="entry name" value="DHO_oxidase"/>
    <property type="match status" value="1"/>
</dbReference>
<organism evidence="11 12">
    <name type="scientific">candidate division WOR-3 bacterium RBG_13_43_14</name>
    <dbReference type="NCBI Taxonomy" id="1802590"/>
    <lineage>
        <taxon>Bacteria</taxon>
        <taxon>Bacteria division WOR-3</taxon>
    </lineage>
</organism>
<comment type="function">
    <text evidence="9">Catalyzes the conversion of dihydroorotate to orotate.</text>
</comment>
<feature type="binding site" evidence="9">
    <location>
        <begin position="253"/>
        <end position="254"/>
    </location>
    <ligand>
        <name>FMN</name>
        <dbReference type="ChEBI" id="CHEBI:58210"/>
    </ligand>
</feature>
<evidence type="ECO:0000256" key="1">
    <source>
        <dbReference type="ARBA" id="ARBA00004496"/>
    </source>
</evidence>
<comment type="pathway">
    <text evidence="2 9">Pyrimidine metabolism; UMP biosynthesis via de novo pathway.</text>
</comment>
<dbReference type="Pfam" id="PF01180">
    <property type="entry name" value="DHO_dh"/>
    <property type="match status" value="1"/>
</dbReference>
<dbReference type="PROSITE" id="PS00912">
    <property type="entry name" value="DHODEHASE_2"/>
    <property type="match status" value="1"/>
</dbReference>
<feature type="binding site" evidence="9">
    <location>
        <position position="183"/>
    </location>
    <ligand>
        <name>FMN</name>
        <dbReference type="ChEBI" id="CHEBI:58210"/>
    </ligand>
</feature>
<evidence type="ECO:0000256" key="8">
    <source>
        <dbReference type="ARBA" id="ARBA00023002"/>
    </source>
</evidence>
<evidence type="ECO:0000259" key="10">
    <source>
        <dbReference type="Pfam" id="PF01180"/>
    </source>
</evidence>
<accession>A0A1F4UF86</accession>
<evidence type="ECO:0000256" key="3">
    <source>
        <dbReference type="ARBA" id="ARBA00008008"/>
    </source>
</evidence>
<dbReference type="InterPro" id="IPR050074">
    <property type="entry name" value="DHO_dehydrogenase"/>
</dbReference>
<comment type="similarity">
    <text evidence="3 9">Belongs to the dihydroorotate dehydrogenase family. Type 1 subfamily.</text>
</comment>
<dbReference type="GO" id="GO:0006207">
    <property type="term" value="P:'de novo' pyrimidine nucleobase biosynthetic process"/>
    <property type="evidence" value="ECO:0007669"/>
    <property type="project" value="InterPro"/>
</dbReference>
<feature type="binding site" evidence="9">
    <location>
        <begin position="231"/>
        <end position="232"/>
    </location>
    <ligand>
        <name>FMN</name>
        <dbReference type="ChEBI" id="CHEBI:58210"/>
    </ligand>
</feature>
<feature type="active site" description="Nucleophile" evidence="9">
    <location>
        <position position="122"/>
    </location>
</feature>
<dbReference type="GO" id="GO:0004152">
    <property type="term" value="F:dihydroorotate dehydrogenase activity"/>
    <property type="evidence" value="ECO:0007669"/>
    <property type="project" value="UniProtKB-UniRule"/>
</dbReference>
<keyword evidence="5 9" id="KW-0285">Flavoprotein</keyword>
<dbReference type="InterPro" id="IPR005720">
    <property type="entry name" value="Dihydroorotate_DH_cat"/>
</dbReference>
<dbReference type="EC" id="1.3.-.-" evidence="9"/>
<feature type="binding site" evidence="9">
    <location>
        <position position="206"/>
    </location>
    <ligand>
        <name>FMN</name>
        <dbReference type="ChEBI" id="CHEBI:58210"/>
    </ligand>
</feature>
<comment type="cofactor">
    <cofactor evidence="9">
        <name>FMN</name>
        <dbReference type="ChEBI" id="CHEBI:58210"/>
    </cofactor>
    <text evidence="9">Binds 1 FMN per subunit.</text>
</comment>
<dbReference type="InterPro" id="IPR012135">
    <property type="entry name" value="Dihydroorotate_DH_1_2"/>
</dbReference>
<dbReference type="InterPro" id="IPR049622">
    <property type="entry name" value="Dihydroorotate_DH_I"/>
</dbReference>
<gene>
    <name evidence="9" type="primary">pyrD</name>
    <name evidence="11" type="ORF">A2Y85_00115</name>
</gene>
<dbReference type="SUPFAM" id="SSF51395">
    <property type="entry name" value="FMN-linked oxidoreductases"/>
    <property type="match status" value="1"/>
</dbReference>
<dbReference type="PROSITE" id="PS00911">
    <property type="entry name" value="DHODEHASE_1"/>
    <property type="match status" value="1"/>
</dbReference>
<dbReference type="InterPro" id="IPR013785">
    <property type="entry name" value="Aldolase_TIM"/>
</dbReference>
<dbReference type="UniPathway" id="UPA00070"/>
<feature type="binding site" evidence="9">
    <location>
        <position position="17"/>
    </location>
    <ligand>
        <name>FMN</name>
        <dbReference type="ChEBI" id="CHEBI:58210"/>
    </ligand>
</feature>
<feature type="binding site" evidence="9">
    <location>
        <position position="119"/>
    </location>
    <ligand>
        <name>FMN</name>
        <dbReference type="ChEBI" id="CHEBI:58210"/>
    </ligand>
</feature>
<evidence type="ECO:0000256" key="9">
    <source>
        <dbReference type="HAMAP-Rule" id="MF_00224"/>
    </source>
</evidence>
<dbReference type="PANTHER" id="PTHR48109:SF1">
    <property type="entry name" value="DIHYDROOROTATE DEHYDROGENASE (FUMARATE)"/>
    <property type="match status" value="1"/>
</dbReference>
<comment type="catalytic activity">
    <reaction evidence="9">
        <text>(S)-dihydroorotate + A = orotate + AH2</text>
        <dbReference type="Rhea" id="RHEA:18073"/>
        <dbReference type="ChEBI" id="CHEBI:13193"/>
        <dbReference type="ChEBI" id="CHEBI:17499"/>
        <dbReference type="ChEBI" id="CHEBI:30839"/>
        <dbReference type="ChEBI" id="CHEBI:30864"/>
    </reaction>
</comment>
<reference evidence="11 12" key="1">
    <citation type="journal article" date="2016" name="Nat. Commun.">
        <title>Thousands of microbial genomes shed light on interconnected biogeochemical processes in an aquifer system.</title>
        <authorList>
            <person name="Anantharaman K."/>
            <person name="Brown C.T."/>
            <person name="Hug L.A."/>
            <person name="Sharon I."/>
            <person name="Castelle C.J."/>
            <person name="Probst A.J."/>
            <person name="Thomas B.C."/>
            <person name="Singh A."/>
            <person name="Wilkins M.J."/>
            <person name="Karaoz U."/>
            <person name="Brodie E.L."/>
            <person name="Williams K.H."/>
            <person name="Hubbard S.S."/>
            <person name="Banfield J.F."/>
        </authorList>
    </citation>
    <scope>NUCLEOTIDE SEQUENCE [LARGE SCALE GENOMIC DNA]</scope>
</reference>
<evidence type="ECO:0000313" key="11">
    <source>
        <dbReference type="EMBL" id="OGC43480.1"/>
    </source>
</evidence>
<dbReference type="AlphaFoldDB" id="A0A1F4UF86"/>
<evidence type="ECO:0000256" key="7">
    <source>
        <dbReference type="ARBA" id="ARBA00022975"/>
    </source>
</evidence>
<keyword evidence="6 9" id="KW-0288">FMN</keyword>
<keyword evidence="4 9" id="KW-0963">Cytoplasm</keyword>
<feature type="domain" description="Dihydroorotate dehydrogenase catalytic" evidence="10">
    <location>
        <begin position="3"/>
        <end position="271"/>
    </location>
</feature>
<feature type="binding site" evidence="9">
    <location>
        <begin position="39"/>
        <end position="40"/>
    </location>
    <ligand>
        <name>FMN</name>
        <dbReference type="ChEBI" id="CHEBI:58210"/>
    </ligand>
</feature>
<dbReference type="InterPro" id="IPR033888">
    <property type="entry name" value="DHOD_1B"/>
</dbReference>
<evidence type="ECO:0000313" key="12">
    <source>
        <dbReference type="Proteomes" id="UP000177025"/>
    </source>
</evidence>
<dbReference type="HAMAP" id="MF_00224">
    <property type="entry name" value="DHO_dh_type1"/>
    <property type="match status" value="1"/>
</dbReference>
<keyword evidence="7 9" id="KW-0665">Pyrimidine biosynthesis</keyword>
<dbReference type="InterPro" id="IPR001295">
    <property type="entry name" value="Dihydroorotate_DH_CS"/>
</dbReference>